<comment type="subcellular location">
    <subcellularLocation>
        <location evidence="1">Vacuole membrane</location>
        <topology evidence="1">Multi-pass membrane protein</topology>
    </subcellularLocation>
</comment>
<evidence type="ECO:0000256" key="1">
    <source>
        <dbReference type="ARBA" id="ARBA00004128"/>
    </source>
</evidence>
<dbReference type="PANTHER" id="PTHR31142">
    <property type="entry name" value="TOBAMOVIRUS MULTIPLICATION PROTEIN 1-LIKE ISOFORM X1"/>
    <property type="match status" value="1"/>
</dbReference>
<feature type="compositionally biased region" description="Polar residues" evidence="6">
    <location>
        <begin position="1"/>
        <end position="16"/>
    </location>
</feature>
<dbReference type="Proteomes" id="UP000734854">
    <property type="component" value="Unassembled WGS sequence"/>
</dbReference>
<comment type="caution">
    <text evidence="9">The sequence shown here is derived from an EMBL/GenBank/DDBJ whole genome shotgun (WGS) entry which is preliminary data.</text>
</comment>
<feature type="transmembrane region" description="Helical" evidence="7">
    <location>
        <begin position="98"/>
        <end position="121"/>
    </location>
</feature>
<evidence type="ECO:0000313" key="9">
    <source>
        <dbReference type="EMBL" id="KAG6538644.1"/>
    </source>
</evidence>
<keyword evidence="5 7" id="KW-0472">Membrane</keyword>
<sequence length="143" mass="16140">MTTSTPTGSSKASTSKSRGKRPIGTSTTLDLVDEEDEFDFDEESEEENDAEHSLLAGFLVEAHSTCDYLIKAVSCRLFLMLQHFPVESRGRRKKLQEVGYVATICFLCFLVRCIMMCLNAYDKDADLDVLDHPILNLTYYLVL</sequence>
<protein>
    <recommendedName>
        <fullName evidence="8">THH1/TOM1/TOM3 domain-containing protein</fullName>
    </recommendedName>
</protein>
<dbReference type="InterPro" id="IPR009457">
    <property type="entry name" value="THH1/TOM1/TOM3_dom"/>
</dbReference>
<evidence type="ECO:0000256" key="7">
    <source>
        <dbReference type="SAM" id="Phobius"/>
    </source>
</evidence>
<evidence type="ECO:0000256" key="3">
    <source>
        <dbReference type="ARBA" id="ARBA00022692"/>
    </source>
</evidence>
<dbReference type="Pfam" id="PF06454">
    <property type="entry name" value="THH1_TOM1-3_dom"/>
    <property type="match status" value="1"/>
</dbReference>
<evidence type="ECO:0000256" key="2">
    <source>
        <dbReference type="ARBA" id="ARBA00006779"/>
    </source>
</evidence>
<comment type="similarity">
    <text evidence="2">Belongs to the plant tobamovirus multiplication TOM1 protein family.</text>
</comment>
<keyword evidence="10" id="KW-1185">Reference proteome</keyword>
<evidence type="ECO:0000259" key="8">
    <source>
        <dbReference type="Pfam" id="PF06454"/>
    </source>
</evidence>
<name>A0A8J5I979_ZINOF</name>
<dbReference type="GO" id="GO:0005774">
    <property type="term" value="C:vacuolar membrane"/>
    <property type="evidence" value="ECO:0007669"/>
    <property type="project" value="UniProtKB-SubCell"/>
</dbReference>
<dbReference type="PANTHER" id="PTHR31142:SF44">
    <property type="entry name" value="TOBAMOVIRUS MULTIPLICATION-LIKE PROTEIN"/>
    <property type="match status" value="1"/>
</dbReference>
<evidence type="ECO:0000256" key="5">
    <source>
        <dbReference type="ARBA" id="ARBA00023136"/>
    </source>
</evidence>
<accession>A0A8J5I979</accession>
<proteinExistence type="inferred from homology"/>
<gene>
    <name evidence="9" type="ORF">ZIOFF_003768</name>
</gene>
<evidence type="ECO:0000256" key="4">
    <source>
        <dbReference type="ARBA" id="ARBA00022989"/>
    </source>
</evidence>
<dbReference type="EMBL" id="JACMSC010000001">
    <property type="protein sequence ID" value="KAG6538644.1"/>
    <property type="molecule type" value="Genomic_DNA"/>
</dbReference>
<feature type="domain" description="THH1/TOM1/TOM3" evidence="8">
    <location>
        <begin position="74"/>
        <end position="142"/>
    </location>
</feature>
<dbReference type="InterPro" id="IPR040226">
    <property type="entry name" value="THH1/TOM1/TOM3"/>
</dbReference>
<organism evidence="9 10">
    <name type="scientific">Zingiber officinale</name>
    <name type="common">Ginger</name>
    <name type="synonym">Amomum zingiber</name>
    <dbReference type="NCBI Taxonomy" id="94328"/>
    <lineage>
        <taxon>Eukaryota</taxon>
        <taxon>Viridiplantae</taxon>
        <taxon>Streptophyta</taxon>
        <taxon>Embryophyta</taxon>
        <taxon>Tracheophyta</taxon>
        <taxon>Spermatophyta</taxon>
        <taxon>Magnoliopsida</taxon>
        <taxon>Liliopsida</taxon>
        <taxon>Zingiberales</taxon>
        <taxon>Zingiberaceae</taxon>
        <taxon>Zingiber</taxon>
    </lineage>
</organism>
<keyword evidence="3 7" id="KW-0812">Transmembrane</keyword>
<feature type="region of interest" description="Disordered" evidence="6">
    <location>
        <begin position="1"/>
        <end position="27"/>
    </location>
</feature>
<evidence type="ECO:0000313" key="10">
    <source>
        <dbReference type="Proteomes" id="UP000734854"/>
    </source>
</evidence>
<reference evidence="9 10" key="1">
    <citation type="submission" date="2020-08" db="EMBL/GenBank/DDBJ databases">
        <title>Plant Genome Project.</title>
        <authorList>
            <person name="Zhang R.-G."/>
        </authorList>
    </citation>
    <scope>NUCLEOTIDE SEQUENCE [LARGE SCALE GENOMIC DNA]</scope>
    <source>
        <tissue evidence="9">Rhizome</tissue>
    </source>
</reference>
<evidence type="ECO:0000256" key="6">
    <source>
        <dbReference type="SAM" id="MobiDB-lite"/>
    </source>
</evidence>
<keyword evidence="4 7" id="KW-1133">Transmembrane helix</keyword>
<dbReference type="AlphaFoldDB" id="A0A8J5I979"/>